<accession>A0A8J7U7L7</accession>
<name>A0A8J7U7L7_9BACT</name>
<dbReference type="CDD" id="cd14014">
    <property type="entry name" value="STKc_PknB_like"/>
    <property type="match status" value="1"/>
</dbReference>
<evidence type="ECO:0000313" key="9">
    <source>
        <dbReference type="EMBL" id="MBO1321546.1"/>
    </source>
</evidence>
<comment type="caution">
    <text evidence="5">Lacks conserved residue(s) required for the propagation of feature annotation.</text>
</comment>
<proteinExistence type="predicted"/>
<evidence type="ECO:0000259" key="8">
    <source>
        <dbReference type="PROSITE" id="PS50110"/>
    </source>
</evidence>
<evidence type="ECO:0000256" key="6">
    <source>
        <dbReference type="PROSITE-ProRule" id="PRU10141"/>
    </source>
</evidence>
<sequence length="812" mass="91843">MILIAESHPEHRNHVQDLVSTGLKAEVHAVENARKMIASLKENHYDLLLLNANLPDYRGSNLVKKLREKYSILRLPIIAMIRMDAGVDHHQAVLTALHSGANDCLFLPLDDEMALARIQNLVHIRQEFTVLAQRHRMEESSDTSLDITDPDFMHSFSGFSHTDAPIPCDLAVQTIIGPTSYTTRTKWINNNQVLVVAYENLPSVSSCRLKLEFDGAEIDLEVREAHREDVEGGDENTFKINYRVIDAPPMFDALLRDFRRILKDKGREGLSAFLMSKSNLAAQPDEAGMTLHFGSNNVTADLIGGARYQYEGHLGEGAFASVYLVKDHALKRSIAMKVLNQRMTRSKDARVNFLYEAQTAAQFHHPNIAFVYEVGEIRDTQYQKHLDFPPEIFKKHPERIIYLTMQFIEGTTLTDWMILEEHREEEAALPVLIDIAKAMAFAHEKGVIHRDIKPDNIMITPEGQVIVTDFGIANRIEAPKESGGQNVITCTPRYASPEQLFGEDMDGRSDMYSFGTVAYELLTGQTPFPGRTIEEVIAAKYKRSYPPIDGLRGDISKELVTIINRCLEFETSKRFPNAADLLAELLKVQGAAQESNGSLESTLTDLIDQAIMVSDGKQAGIILARLVAFLNTHKTKDDVSHINEIKTKLSEPSLLQVLIEKNLTNHNQQMLYEFFIELQSTRAVLEILNLFQKERETWKKSVLAELAVVSAGRDLEPLAVFGLELTDRDAPILLRAFAEVASQTKEQVFLVWANHKGLDTQRQLLKIIRTISRPREEIDKILEYFVYREGTAHMRVRQEAMDLMREIGHPGK</sequence>
<dbReference type="PANTHER" id="PTHR43289">
    <property type="entry name" value="MITOGEN-ACTIVATED PROTEIN KINASE KINASE KINASE 20-RELATED"/>
    <property type="match status" value="1"/>
</dbReference>
<protein>
    <submittedName>
        <fullName evidence="9">Protein kinase</fullName>
    </submittedName>
</protein>
<dbReference type="InterPro" id="IPR011006">
    <property type="entry name" value="CheY-like_superfamily"/>
</dbReference>
<keyword evidence="10" id="KW-1185">Reference proteome</keyword>
<gene>
    <name evidence="9" type="ORF">J3U88_23915</name>
</gene>
<dbReference type="InterPro" id="IPR008271">
    <property type="entry name" value="Ser/Thr_kinase_AS"/>
</dbReference>
<evidence type="ECO:0000256" key="4">
    <source>
        <dbReference type="ARBA" id="ARBA00022840"/>
    </source>
</evidence>
<dbReference type="SUPFAM" id="SSF52172">
    <property type="entry name" value="CheY-like"/>
    <property type="match status" value="1"/>
</dbReference>
<feature type="binding site" evidence="6">
    <location>
        <position position="337"/>
    </location>
    <ligand>
        <name>ATP</name>
        <dbReference type="ChEBI" id="CHEBI:30616"/>
    </ligand>
</feature>
<evidence type="ECO:0000259" key="7">
    <source>
        <dbReference type="PROSITE" id="PS50011"/>
    </source>
</evidence>
<dbReference type="CDD" id="cd00156">
    <property type="entry name" value="REC"/>
    <property type="match status" value="1"/>
</dbReference>
<organism evidence="9 10">
    <name type="scientific">Acanthopleuribacter pedis</name>
    <dbReference type="NCBI Taxonomy" id="442870"/>
    <lineage>
        <taxon>Bacteria</taxon>
        <taxon>Pseudomonadati</taxon>
        <taxon>Acidobacteriota</taxon>
        <taxon>Holophagae</taxon>
        <taxon>Acanthopleuribacterales</taxon>
        <taxon>Acanthopleuribacteraceae</taxon>
        <taxon>Acanthopleuribacter</taxon>
    </lineage>
</organism>
<dbReference type="GO" id="GO:0005524">
    <property type="term" value="F:ATP binding"/>
    <property type="evidence" value="ECO:0007669"/>
    <property type="project" value="UniProtKB-UniRule"/>
</dbReference>
<feature type="domain" description="Protein kinase" evidence="7">
    <location>
        <begin position="308"/>
        <end position="586"/>
    </location>
</feature>
<dbReference type="InterPro" id="IPR000719">
    <property type="entry name" value="Prot_kinase_dom"/>
</dbReference>
<dbReference type="GO" id="GO:0000160">
    <property type="term" value="P:phosphorelay signal transduction system"/>
    <property type="evidence" value="ECO:0007669"/>
    <property type="project" value="InterPro"/>
</dbReference>
<dbReference type="EMBL" id="JAFREP010000025">
    <property type="protein sequence ID" value="MBO1321546.1"/>
    <property type="molecule type" value="Genomic_DNA"/>
</dbReference>
<feature type="domain" description="Response regulatory" evidence="8">
    <location>
        <begin position="1"/>
        <end position="122"/>
    </location>
</feature>
<reference evidence="9" key="1">
    <citation type="submission" date="2021-03" db="EMBL/GenBank/DDBJ databases">
        <authorList>
            <person name="Wang G."/>
        </authorList>
    </citation>
    <scope>NUCLEOTIDE SEQUENCE</scope>
    <source>
        <strain evidence="9">KCTC 12899</strain>
    </source>
</reference>
<dbReference type="InterPro" id="IPR011009">
    <property type="entry name" value="Kinase-like_dom_sf"/>
</dbReference>
<dbReference type="PROSITE" id="PS00108">
    <property type="entry name" value="PROTEIN_KINASE_ST"/>
    <property type="match status" value="1"/>
</dbReference>
<dbReference type="PROSITE" id="PS50110">
    <property type="entry name" value="RESPONSE_REGULATORY"/>
    <property type="match status" value="1"/>
</dbReference>
<dbReference type="Pfam" id="PF00069">
    <property type="entry name" value="Pkinase"/>
    <property type="match status" value="1"/>
</dbReference>
<dbReference type="Gene3D" id="1.10.510.10">
    <property type="entry name" value="Transferase(Phosphotransferase) domain 1"/>
    <property type="match status" value="1"/>
</dbReference>
<evidence type="ECO:0000256" key="1">
    <source>
        <dbReference type="ARBA" id="ARBA00022679"/>
    </source>
</evidence>
<keyword evidence="2 6" id="KW-0547">Nucleotide-binding</keyword>
<keyword evidence="3 9" id="KW-0418">Kinase</keyword>
<dbReference type="SMART" id="SM00448">
    <property type="entry name" value="REC"/>
    <property type="match status" value="1"/>
</dbReference>
<dbReference type="GO" id="GO:0004674">
    <property type="term" value="F:protein serine/threonine kinase activity"/>
    <property type="evidence" value="ECO:0007669"/>
    <property type="project" value="TreeGrafter"/>
</dbReference>
<dbReference type="RefSeq" id="WP_207861520.1">
    <property type="nucleotide sequence ID" value="NZ_JAFREP010000025.1"/>
</dbReference>
<keyword evidence="4 6" id="KW-0067">ATP-binding</keyword>
<dbReference type="InterPro" id="IPR017441">
    <property type="entry name" value="Protein_kinase_ATP_BS"/>
</dbReference>
<keyword evidence="1" id="KW-0808">Transferase</keyword>
<dbReference type="Proteomes" id="UP000664417">
    <property type="component" value="Unassembled WGS sequence"/>
</dbReference>
<dbReference type="SMART" id="SM00220">
    <property type="entry name" value="S_TKc"/>
    <property type="match status" value="1"/>
</dbReference>
<dbReference type="InterPro" id="IPR001789">
    <property type="entry name" value="Sig_transdc_resp-reg_receiver"/>
</dbReference>
<evidence type="ECO:0000256" key="5">
    <source>
        <dbReference type="PROSITE-ProRule" id="PRU00169"/>
    </source>
</evidence>
<dbReference type="AlphaFoldDB" id="A0A8J7U7L7"/>
<dbReference type="Gene3D" id="3.40.50.2300">
    <property type="match status" value="1"/>
</dbReference>
<dbReference type="Gene3D" id="3.30.200.20">
    <property type="entry name" value="Phosphorylase Kinase, domain 1"/>
    <property type="match status" value="1"/>
</dbReference>
<dbReference type="PROSITE" id="PS50011">
    <property type="entry name" value="PROTEIN_KINASE_DOM"/>
    <property type="match status" value="1"/>
</dbReference>
<dbReference type="PANTHER" id="PTHR43289:SF6">
    <property type="entry name" value="SERINE_THREONINE-PROTEIN KINASE NEKL-3"/>
    <property type="match status" value="1"/>
</dbReference>
<evidence type="ECO:0000313" key="10">
    <source>
        <dbReference type="Proteomes" id="UP000664417"/>
    </source>
</evidence>
<comment type="caution">
    <text evidence="9">The sequence shown here is derived from an EMBL/GenBank/DDBJ whole genome shotgun (WGS) entry which is preliminary data.</text>
</comment>
<evidence type="ECO:0000256" key="3">
    <source>
        <dbReference type="ARBA" id="ARBA00022777"/>
    </source>
</evidence>
<evidence type="ECO:0000256" key="2">
    <source>
        <dbReference type="ARBA" id="ARBA00022741"/>
    </source>
</evidence>
<dbReference type="PROSITE" id="PS00107">
    <property type="entry name" value="PROTEIN_KINASE_ATP"/>
    <property type="match status" value="1"/>
</dbReference>
<dbReference type="Pfam" id="PF00072">
    <property type="entry name" value="Response_reg"/>
    <property type="match status" value="1"/>
</dbReference>
<dbReference type="SUPFAM" id="SSF56112">
    <property type="entry name" value="Protein kinase-like (PK-like)"/>
    <property type="match status" value="1"/>
</dbReference>